<evidence type="ECO:0000313" key="1">
    <source>
        <dbReference type="EMBL" id="PTP11321.1"/>
    </source>
</evidence>
<dbReference type="AlphaFoldDB" id="A0A2T5DWA2"/>
<dbReference type="EMBL" id="PIGA01000089">
    <property type="protein sequence ID" value="PTP11321.1"/>
    <property type="molecule type" value="Genomic_DNA"/>
</dbReference>
<protein>
    <submittedName>
        <fullName evidence="1">Uncharacterized protein</fullName>
    </submittedName>
</protein>
<dbReference type="Proteomes" id="UP000244080">
    <property type="component" value="Unassembled WGS sequence"/>
</dbReference>
<accession>A0A2T5DWA2</accession>
<name>A0A2T5DWA2_VIBSP</name>
<gene>
    <name evidence="1" type="ORF">CWO36_25325</name>
</gene>
<proteinExistence type="predicted"/>
<comment type="caution">
    <text evidence="1">The sequence shown here is derived from an EMBL/GenBank/DDBJ whole genome shotgun (WGS) entry which is preliminary data.</text>
</comment>
<evidence type="ECO:0000313" key="2">
    <source>
        <dbReference type="Proteomes" id="UP000244080"/>
    </source>
</evidence>
<sequence>MGRIGKKIKMKVIRKVINEKIVFDLKDKFSIEDTIRLYPNIAMTSILHVLIVPDNEDVHNYSPFQGYNLNLFDPKYIALLHLMSIMPSTANEVYMNQDELIDFRNGYSTGTYLILDKSSFAKRIGVFDGLPFIYCYCIDEDVVQHVNDVCEGFKYQPITVGWDDTCNVVIDDDFRTFSLDESICERLSVVRTDGVLPEKAESFFYGSCRRKGVFHDINLPSYNHAVTNPNEAVLYSLGFKLPNQEKLKSGADKSPYIEAMISSSNTVKEFGNTNVQSSSKSDLVLYCPSIYTHLYDFNSQFWNNIKRKEKSKVVRDFIMNGLFKNPNYSGFNFSLKNEQQSKELQKSGLVRQIEQIRKFELQFSSAAINFLAVSNNAPALRLPNKLNFYHSSLRDIESLSKSGSQQSETKLKRKFDQLTSSMKDEIGEDLCEYIVAKSSSLTLCSDSILEWRCCLNQLNLFRVLRSDPL</sequence>
<dbReference type="RefSeq" id="WP_108112801.1">
    <property type="nucleotide sequence ID" value="NZ_CAWNZY010000105.1"/>
</dbReference>
<reference evidence="1 2" key="1">
    <citation type="submission" date="2017-11" db="EMBL/GenBank/DDBJ databases">
        <title>Population delineation of vibrios coincides with oyster pathogenicity.</title>
        <authorList>
            <person name="Bruto M."/>
            <person name="Labreuche Y."/>
            <person name="James A."/>
            <person name="Piel D."/>
            <person name="Chenivesse S."/>
            <person name="Petton B."/>
            <person name="Polz M.F."/>
            <person name="Le Roux F."/>
        </authorList>
    </citation>
    <scope>NUCLEOTIDE SEQUENCE [LARGE SCALE GENOMIC DNA]</scope>
    <source>
        <strain evidence="1 2">1F_55</strain>
    </source>
</reference>
<organism evidence="1 2">
    <name type="scientific">Vibrio splendidus</name>
    <dbReference type="NCBI Taxonomy" id="29497"/>
    <lineage>
        <taxon>Bacteria</taxon>
        <taxon>Pseudomonadati</taxon>
        <taxon>Pseudomonadota</taxon>
        <taxon>Gammaproteobacteria</taxon>
        <taxon>Vibrionales</taxon>
        <taxon>Vibrionaceae</taxon>
        <taxon>Vibrio</taxon>
    </lineage>
</organism>